<evidence type="ECO:0000313" key="3">
    <source>
        <dbReference type="Proteomes" id="UP001233999"/>
    </source>
</evidence>
<dbReference type="EMBL" id="JASPKZ010003413">
    <property type="protein sequence ID" value="KAJ9593702.1"/>
    <property type="molecule type" value="Genomic_DNA"/>
</dbReference>
<comment type="caution">
    <text evidence="2">The sequence shown here is derived from an EMBL/GenBank/DDBJ whole genome shotgun (WGS) entry which is preliminary data.</text>
</comment>
<proteinExistence type="predicted"/>
<keyword evidence="1" id="KW-0472">Membrane</keyword>
<keyword evidence="3" id="KW-1185">Reference proteome</keyword>
<feature type="transmembrane region" description="Helical" evidence="1">
    <location>
        <begin position="82"/>
        <end position="103"/>
    </location>
</feature>
<evidence type="ECO:0000313" key="2">
    <source>
        <dbReference type="EMBL" id="KAJ9593702.1"/>
    </source>
</evidence>
<dbReference type="Proteomes" id="UP001233999">
    <property type="component" value="Unassembled WGS sequence"/>
</dbReference>
<feature type="non-terminal residue" evidence="2">
    <location>
        <position position="1"/>
    </location>
</feature>
<reference evidence="2" key="1">
    <citation type="journal article" date="2023" name="IScience">
        <title>Live-bearing cockroach genome reveals convergent evolutionary mechanisms linked to viviparity in insects and beyond.</title>
        <authorList>
            <person name="Fouks B."/>
            <person name="Harrison M.C."/>
            <person name="Mikhailova A.A."/>
            <person name="Marchal E."/>
            <person name="English S."/>
            <person name="Carruthers M."/>
            <person name="Jennings E.C."/>
            <person name="Chiamaka E.L."/>
            <person name="Frigard R.A."/>
            <person name="Pippel M."/>
            <person name="Attardo G.M."/>
            <person name="Benoit J.B."/>
            <person name="Bornberg-Bauer E."/>
            <person name="Tobe S.S."/>
        </authorList>
    </citation>
    <scope>NUCLEOTIDE SEQUENCE</scope>
    <source>
        <strain evidence="2">Stay&amp;Tobe</strain>
    </source>
</reference>
<dbReference type="AlphaFoldDB" id="A0AAD8A8J9"/>
<name>A0AAD8A8J9_DIPPU</name>
<protein>
    <submittedName>
        <fullName evidence="2">Uncharacterized protein</fullName>
    </submittedName>
</protein>
<sequence>MTPNPRLRRSRSTFASNMAVNGVVCDVKKKKQNGKYVLSEINGKQSVLSEHLKNGQLLETKISNGAIPKKKPERSKESFEEVPLYTAVMTYLGFYLLMFLGYLNQLLFTPKVAREQNRDVST</sequence>
<organism evidence="2 3">
    <name type="scientific">Diploptera punctata</name>
    <name type="common">Pacific beetle cockroach</name>
    <dbReference type="NCBI Taxonomy" id="6984"/>
    <lineage>
        <taxon>Eukaryota</taxon>
        <taxon>Metazoa</taxon>
        <taxon>Ecdysozoa</taxon>
        <taxon>Arthropoda</taxon>
        <taxon>Hexapoda</taxon>
        <taxon>Insecta</taxon>
        <taxon>Pterygota</taxon>
        <taxon>Neoptera</taxon>
        <taxon>Polyneoptera</taxon>
        <taxon>Dictyoptera</taxon>
        <taxon>Blattodea</taxon>
        <taxon>Blaberoidea</taxon>
        <taxon>Blaberidae</taxon>
        <taxon>Diplopterinae</taxon>
        <taxon>Diploptera</taxon>
    </lineage>
</organism>
<evidence type="ECO:0000256" key="1">
    <source>
        <dbReference type="SAM" id="Phobius"/>
    </source>
</evidence>
<reference evidence="2" key="2">
    <citation type="submission" date="2023-05" db="EMBL/GenBank/DDBJ databases">
        <authorList>
            <person name="Fouks B."/>
        </authorList>
    </citation>
    <scope>NUCLEOTIDE SEQUENCE</scope>
    <source>
        <strain evidence="2">Stay&amp;Tobe</strain>
        <tissue evidence="2">Testes</tissue>
    </source>
</reference>
<keyword evidence="1" id="KW-1133">Transmembrane helix</keyword>
<accession>A0AAD8A8J9</accession>
<keyword evidence="1" id="KW-0812">Transmembrane</keyword>
<gene>
    <name evidence="2" type="ORF">L9F63_014750</name>
</gene>